<evidence type="ECO:0000256" key="1">
    <source>
        <dbReference type="SAM" id="MobiDB-lite"/>
    </source>
</evidence>
<protein>
    <submittedName>
        <fullName evidence="2">Uncharacterized protein</fullName>
    </submittedName>
</protein>
<reference evidence="2" key="1">
    <citation type="journal article" date="2018" name="Nat. Plants">
        <title>Whole-genome landscape of Medicago truncatula symbiotic genes.</title>
        <authorList>
            <person name="Pecrix Y."/>
            <person name="Gamas P."/>
            <person name="Carrere S."/>
        </authorList>
    </citation>
    <scope>NUCLEOTIDE SEQUENCE</scope>
    <source>
        <tissue evidence="2">Leaves</tissue>
    </source>
</reference>
<accession>A0A396IIJ5</accession>
<gene>
    <name evidence="2" type="ORF">MtrunA17_Chr4g0065921</name>
</gene>
<evidence type="ECO:0000313" key="2">
    <source>
        <dbReference type="EMBL" id="RHN64144.1"/>
    </source>
</evidence>
<proteinExistence type="predicted"/>
<dbReference type="Proteomes" id="UP000265566">
    <property type="component" value="Chromosome 4"/>
</dbReference>
<dbReference type="EMBL" id="PSQE01000004">
    <property type="protein sequence ID" value="RHN64144.1"/>
    <property type="molecule type" value="Genomic_DNA"/>
</dbReference>
<organism evidence="2">
    <name type="scientific">Medicago truncatula</name>
    <name type="common">Barrel medic</name>
    <name type="synonym">Medicago tribuloides</name>
    <dbReference type="NCBI Taxonomy" id="3880"/>
    <lineage>
        <taxon>Eukaryota</taxon>
        <taxon>Viridiplantae</taxon>
        <taxon>Streptophyta</taxon>
        <taxon>Embryophyta</taxon>
        <taxon>Tracheophyta</taxon>
        <taxon>Spermatophyta</taxon>
        <taxon>Magnoliopsida</taxon>
        <taxon>eudicotyledons</taxon>
        <taxon>Gunneridae</taxon>
        <taxon>Pentapetalae</taxon>
        <taxon>rosids</taxon>
        <taxon>fabids</taxon>
        <taxon>Fabales</taxon>
        <taxon>Fabaceae</taxon>
        <taxon>Papilionoideae</taxon>
        <taxon>50 kb inversion clade</taxon>
        <taxon>NPAAA clade</taxon>
        <taxon>Hologalegina</taxon>
        <taxon>IRL clade</taxon>
        <taxon>Trifolieae</taxon>
        <taxon>Medicago</taxon>
    </lineage>
</organism>
<name>A0A396IIJ5_MEDTR</name>
<comment type="caution">
    <text evidence="2">The sequence shown here is derived from an EMBL/GenBank/DDBJ whole genome shotgun (WGS) entry which is preliminary data.</text>
</comment>
<sequence length="46" mass="4955">MTDSLRIERQAANPMPKWGQGCMNDGEGTSQTGVSQVIDLLKTSTT</sequence>
<dbReference type="Gramene" id="rna26930">
    <property type="protein sequence ID" value="RHN64144.1"/>
    <property type="gene ID" value="gene26930"/>
</dbReference>
<feature type="region of interest" description="Disordered" evidence="1">
    <location>
        <begin position="1"/>
        <end position="31"/>
    </location>
</feature>
<dbReference type="AlphaFoldDB" id="A0A396IIJ5"/>